<evidence type="ECO:0000256" key="1">
    <source>
        <dbReference type="SAM" id="MobiDB-lite"/>
    </source>
</evidence>
<evidence type="ECO:0000313" key="2">
    <source>
        <dbReference type="EMBL" id="AKK04598.1"/>
    </source>
</evidence>
<organism evidence="2 3">
    <name type="scientific">Corynebacterium mustelae</name>
    <dbReference type="NCBI Taxonomy" id="571915"/>
    <lineage>
        <taxon>Bacteria</taxon>
        <taxon>Bacillati</taxon>
        <taxon>Actinomycetota</taxon>
        <taxon>Actinomycetes</taxon>
        <taxon>Mycobacteriales</taxon>
        <taxon>Corynebacteriaceae</taxon>
        <taxon>Corynebacterium</taxon>
    </lineage>
</organism>
<accession>A0A0G3GYF4</accession>
<sequence length="117" mass="13209">MDLDDFFLGHRHWKTFEEFFKGLPRGSRTMSAIADDDDVAEVLIGEVESGKPPALEGWDGRDDALANIQDLLKSLLAALTGADLPPTRRPVTAVERLERRRREQKENNLLDQLLPGR</sequence>
<dbReference type="STRING" id="571915.CMUST_01245"/>
<dbReference type="EMBL" id="CP011542">
    <property type="protein sequence ID" value="AKK04598.1"/>
    <property type="molecule type" value="Genomic_DNA"/>
</dbReference>
<dbReference type="PATRIC" id="fig|571915.4.peg.254"/>
<keyword evidence="3" id="KW-1185">Reference proteome</keyword>
<gene>
    <name evidence="2" type="ORF">CMUST_01245</name>
</gene>
<reference evidence="3" key="2">
    <citation type="submission" date="2015-05" db="EMBL/GenBank/DDBJ databases">
        <title>Complete genome sequence of Corynebacterium mustelae DSM 45274, isolated from various tissues of a male ferret with lethal sepsis.</title>
        <authorList>
            <person name="Ruckert C."/>
            <person name="Albersmeier A."/>
            <person name="Winkler A."/>
            <person name="Tauch A."/>
        </authorList>
    </citation>
    <scope>NUCLEOTIDE SEQUENCE [LARGE SCALE GENOMIC DNA]</scope>
    <source>
        <strain evidence="3">DSM 45274</strain>
    </source>
</reference>
<dbReference type="AlphaFoldDB" id="A0A0G3GYF4"/>
<dbReference type="Proteomes" id="UP000035199">
    <property type="component" value="Chromosome"/>
</dbReference>
<reference evidence="2 3" key="1">
    <citation type="journal article" date="2015" name="Genome Announc.">
        <title>Complete Genome Sequence of the Type Strain Corynebacterium mustelae DSM 45274, Isolated from Various Tissues of a Male Ferret with Lethal Sepsis.</title>
        <authorList>
            <person name="Ruckert C."/>
            <person name="Eimer J."/>
            <person name="Winkler A."/>
            <person name="Tauch A."/>
        </authorList>
    </citation>
    <scope>NUCLEOTIDE SEQUENCE [LARGE SCALE GENOMIC DNA]</scope>
    <source>
        <strain evidence="2 3">DSM 45274</strain>
    </source>
</reference>
<dbReference type="KEGG" id="cmv:CMUST_01245"/>
<protein>
    <submittedName>
        <fullName evidence="2">Uncharacterized protein</fullName>
    </submittedName>
</protein>
<name>A0A0G3GYF4_9CORY</name>
<feature type="compositionally biased region" description="Basic and acidic residues" evidence="1">
    <location>
        <begin position="95"/>
        <end position="108"/>
    </location>
</feature>
<feature type="region of interest" description="Disordered" evidence="1">
    <location>
        <begin position="90"/>
        <end position="117"/>
    </location>
</feature>
<proteinExistence type="predicted"/>
<evidence type="ECO:0000313" key="3">
    <source>
        <dbReference type="Proteomes" id="UP000035199"/>
    </source>
</evidence>